<protein>
    <submittedName>
        <fullName evidence="1">Cof-type HAD-IIB family hydrolase</fullName>
    </submittedName>
</protein>
<evidence type="ECO:0000313" key="2">
    <source>
        <dbReference type="Proteomes" id="UP000214746"/>
    </source>
</evidence>
<dbReference type="InterPro" id="IPR036412">
    <property type="entry name" value="HAD-like_sf"/>
</dbReference>
<dbReference type="GO" id="GO:0005829">
    <property type="term" value="C:cytosol"/>
    <property type="evidence" value="ECO:0007669"/>
    <property type="project" value="TreeGrafter"/>
</dbReference>
<dbReference type="Proteomes" id="UP000214746">
    <property type="component" value="Unassembled WGS sequence"/>
</dbReference>
<dbReference type="InterPro" id="IPR023214">
    <property type="entry name" value="HAD_sf"/>
</dbReference>
<name>A0A2W1NSA8_PAEXE</name>
<dbReference type="PANTHER" id="PTHR10000:SF8">
    <property type="entry name" value="HAD SUPERFAMILY HYDROLASE-LIKE, TYPE 3"/>
    <property type="match status" value="1"/>
</dbReference>
<evidence type="ECO:0000313" key="1">
    <source>
        <dbReference type="EMBL" id="PZE20636.1"/>
    </source>
</evidence>
<dbReference type="PANTHER" id="PTHR10000">
    <property type="entry name" value="PHOSPHOSERINE PHOSPHATASE"/>
    <property type="match status" value="1"/>
</dbReference>
<dbReference type="Gene3D" id="3.30.1240.10">
    <property type="match status" value="1"/>
</dbReference>
<organism evidence="1 2">
    <name type="scientific">Paenibacillus xerothermodurans</name>
    <dbReference type="NCBI Taxonomy" id="1977292"/>
    <lineage>
        <taxon>Bacteria</taxon>
        <taxon>Bacillati</taxon>
        <taxon>Bacillota</taxon>
        <taxon>Bacilli</taxon>
        <taxon>Bacillales</taxon>
        <taxon>Paenibacillaceae</taxon>
        <taxon>Paenibacillus</taxon>
    </lineage>
</organism>
<gene>
    <name evidence="1" type="ORF">CBW46_012790</name>
</gene>
<keyword evidence="1" id="KW-0378">Hydrolase</keyword>
<dbReference type="GO" id="GO:0016791">
    <property type="term" value="F:phosphatase activity"/>
    <property type="evidence" value="ECO:0007669"/>
    <property type="project" value="TreeGrafter"/>
</dbReference>
<dbReference type="Gene3D" id="3.40.50.1000">
    <property type="entry name" value="HAD superfamily/HAD-like"/>
    <property type="match status" value="1"/>
</dbReference>
<dbReference type="InterPro" id="IPR006379">
    <property type="entry name" value="HAD-SF_hydro_IIB"/>
</dbReference>
<dbReference type="NCBIfam" id="TIGR01484">
    <property type="entry name" value="HAD-SF-IIB"/>
    <property type="match status" value="1"/>
</dbReference>
<dbReference type="RefSeq" id="WP_089200390.1">
    <property type="nucleotide sequence ID" value="NZ_NHRJ02000006.1"/>
</dbReference>
<dbReference type="GO" id="GO:0000287">
    <property type="term" value="F:magnesium ion binding"/>
    <property type="evidence" value="ECO:0007669"/>
    <property type="project" value="TreeGrafter"/>
</dbReference>
<dbReference type="InterPro" id="IPR000150">
    <property type="entry name" value="Cof"/>
</dbReference>
<dbReference type="CDD" id="cd07516">
    <property type="entry name" value="HAD_Pase"/>
    <property type="match status" value="1"/>
</dbReference>
<comment type="caution">
    <text evidence="1">The sequence shown here is derived from an EMBL/GenBank/DDBJ whole genome shotgun (WGS) entry which is preliminary data.</text>
</comment>
<dbReference type="EMBL" id="NHRJ02000006">
    <property type="protein sequence ID" value="PZE20636.1"/>
    <property type="molecule type" value="Genomic_DNA"/>
</dbReference>
<dbReference type="AlphaFoldDB" id="A0A2W1NSA8"/>
<proteinExistence type="predicted"/>
<dbReference type="OrthoDB" id="9790031at2"/>
<keyword evidence="2" id="KW-1185">Reference proteome</keyword>
<reference evidence="1" key="1">
    <citation type="submission" date="2018-06" db="EMBL/GenBank/DDBJ databases">
        <title>Paenibacillus xerothermodurans sp. nov. an extremely dry heat resistant spore forming bacterium isolated from the soil of Cape Canaveral, Florida.</title>
        <authorList>
            <person name="Seuylemezian A."/>
            <person name="Kaur N."/>
            <person name="Patil P."/>
            <person name="Patil P."/>
            <person name="Mayilraj S."/>
            <person name="Vaishampayan P."/>
        </authorList>
    </citation>
    <scope>NUCLEOTIDE SEQUENCE [LARGE SCALE GENOMIC DNA]</scope>
    <source>
        <strain evidence="1">ATCC 27380</strain>
    </source>
</reference>
<dbReference type="NCBIfam" id="TIGR00099">
    <property type="entry name" value="Cof-subfamily"/>
    <property type="match status" value="1"/>
</dbReference>
<dbReference type="SUPFAM" id="SSF56784">
    <property type="entry name" value="HAD-like"/>
    <property type="match status" value="1"/>
</dbReference>
<dbReference type="Pfam" id="PF08282">
    <property type="entry name" value="Hydrolase_3"/>
    <property type="match status" value="1"/>
</dbReference>
<accession>A0A2W1NSA8</accession>
<sequence>MHGKWIISDLDGTLLNSRQQIPEAVKKRVRLFRQYGGVFTLATGRSLSSALPFIEELDIQVPVILYNGAKLYDPVEKVFFKEHYLPQSSCRYALDMYEGAGRQMGLNLLMFHQEHIYSPAITQIVERYMRKDKVHVSEKSPSAMSEQCKRATKIMFIGDFAALHSFHDKFFHCSREPHQAEWHTVQSEPELLEILPPHVNKGSACLDLVAYLGLDLTDFSAVGDNLNDIELLSLVGHGFAVQNAHPQLKATADWVTDRSNDEDAILEVFDHIQQLYE</sequence>